<dbReference type="Gene3D" id="1.10.10.60">
    <property type="entry name" value="Homeodomain-like"/>
    <property type="match status" value="2"/>
</dbReference>
<dbReference type="PROSITE" id="PS00041">
    <property type="entry name" value="HTH_ARAC_FAMILY_1"/>
    <property type="match status" value="1"/>
</dbReference>
<dbReference type="InterPro" id="IPR018060">
    <property type="entry name" value="HTH_AraC"/>
</dbReference>
<dbReference type="STRING" id="764291.STRUR_2020"/>
<sequence length="249" mass="29000">MKSSIQKEINYQAYLNREIHYRHHRYDEELKQYYYIKIGDPEGARRAGHEMFTSQMTGKLSDDALRDKKYLFVASTTLATRFAIQGGMREEEAYNTSDLFIQTMDKCTTINEINHLQEKMIIDFANAVKKQEKKLIQKLPILHAIQFIEDHLHESISIKAIADAIGYSEKYLSKIFKEETQNTVQGYIQSKKIEVAQNMLKDGEFSILEVSDTLAFSSQSYFSKIFKKQTGMTPKQFQLKNDDNRIHGK</sequence>
<dbReference type="GO" id="GO:0043565">
    <property type="term" value="F:sequence-specific DNA binding"/>
    <property type="evidence" value="ECO:0007669"/>
    <property type="project" value="InterPro"/>
</dbReference>
<keyword evidence="3" id="KW-0804">Transcription</keyword>
<dbReference type="AlphaFoldDB" id="G5KE82"/>
<dbReference type="InterPro" id="IPR018062">
    <property type="entry name" value="HTH_AraC-typ_CS"/>
</dbReference>
<comment type="caution">
    <text evidence="5">The sequence shown here is derived from an EMBL/GenBank/DDBJ whole genome shotgun (WGS) entry which is preliminary data.</text>
</comment>
<evidence type="ECO:0000259" key="4">
    <source>
        <dbReference type="PROSITE" id="PS01124"/>
    </source>
</evidence>
<dbReference type="PRINTS" id="PR00032">
    <property type="entry name" value="HTHARAC"/>
</dbReference>
<accession>G5KE82</accession>
<dbReference type="PROSITE" id="PS01124">
    <property type="entry name" value="HTH_ARAC_FAMILY_2"/>
    <property type="match status" value="1"/>
</dbReference>
<dbReference type="eggNOG" id="COG2207">
    <property type="taxonomic scope" value="Bacteria"/>
</dbReference>
<keyword evidence="6" id="KW-1185">Reference proteome</keyword>
<dbReference type="Proteomes" id="UP000005388">
    <property type="component" value="Unassembled WGS sequence"/>
</dbReference>
<evidence type="ECO:0000313" key="5">
    <source>
        <dbReference type="EMBL" id="EHJ57561.1"/>
    </source>
</evidence>
<dbReference type="InterPro" id="IPR009057">
    <property type="entry name" value="Homeodomain-like_sf"/>
</dbReference>
<feature type="domain" description="HTH araC/xylS-type" evidence="4">
    <location>
        <begin position="142"/>
        <end position="240"/>
    </location>
</feature>
<organism evidence="5 6">
    <name type="scientific">Streptococcus urinalis 2285-97</name>
    <dbReference type="NCBI Taxonomy" id="764291"/>
    <lineage>
        <taxon>Bacteria</taxon>
        <taxon>Bacillati</taxon>
        <taxon>Bacillota</taxon>
        <taxon>Bacilli</taxon>
        <taxon>Lactobacillales</taxon>
        <taxon>Streptococcaceae</taxon>
        <taxon>Streptococcus</taxon>
    </lineage>
</organism>
<dbReference type="EMBL" id="AEUZ02000001">
    <property type="protein sequence ID" value="EHJ57561.1"/>
    <property type="molecule type" value="Genomic_DNA"/>
</dbReference>
<name>G5KE82_9STRE</name>
<reference evidence="5 6" key="1">
    <citation type="journal article" date="2014" name="Int. J. Syst. Evol. Microbiol.">
        <title>Phylogenomics and the dynamic genome evolution of the genus Streptococcus.</title>
        <authorList>
            <consortium name="The Broad Institute Genome Sequencing Platform"/>
            <person name="Richards V.P."/>
            <person name="Palmer S.R."/>
            <person name="Pavinski Bitar P.D."/>
            <person name="Qin X."/>
            <person name="Weinstock G.M."/>
            <person name="Highlander S.K."/>
            <person name="Town C.D."/>
            <person name="Burne R.A."/>
            <person name="Stanhope M.J."/>
        </authorList>
    </citation>
    <scope>NUCLEOTIDE SEQUENCE [LARGE SCALE GENOMIC DNA]</scope>
    <source>
        <strain evidence="5 6">2285-97</strain>
    </source>
</reference>
<evidence type="ECO:0000256" key="2">
    <source>
        <dbReference type="ARBA" id="ARBA00023125"/>
    </source>
</evidence>
<gene>
    <name evidence="5" type="ORF">STRUR_2020</name>
</gene>
<dbReference type="SMART" id="SM00342">
    <property type="entry name" value="HTH_ARAC"/>
    <property type="match status" value="1"/>
</dbReference>
<evidence type="ECO:0000256" key="1">
    <source>
        <dbReference type="ARBA" id="ARBA00023015"/>
    </source>
</evidence>
<keyword evidence="1" id="KW-0805">Transcription regulation</keyword>
<dbReference type="Pfam" id="PF12833">
    <property type="entry name" value="HTH_18"/>
    <property type="match status" value="1"/>
</dbReference>
<dbReference type="SUPFAM" id="SSF46689">
    <property type="entry name" value="Homeodomain-like"/>
    <property type="match status" value="2"/>
</dbReference>
<proteinExistence type="predicted"/>
<dbReference type="PANTHER" id="PTHR43280:SF2">
    <property type="entry name" value="HTH-TYPE TRANSCRIPTIONAL REGULATOR EXSA"/>
    <property type="match status" value="1"/>
</dbReference>
<evidence type="ECO:0000313" key="6">
    <source>
        <dbReference type="Proteomes" id="UP000005388"/>
    </source>
</evidence>
<dbReference type="RefSeq" id="WP_006740264.1">
    <property type="nucleotide sequence ID" value="NZ_AEUZ02000001.1"/>
</dbReference>
<protein>
    <submittedName>
        <fullName evidence="5">Transcriptional regulator, AraC family</fullName>
    </submittedName>
</protein>
<dbReference type="GO" id="GO:0003700">
    <property type="term" value="F:DNA-binding transcription factor activity"/>
    <property type="evidence" value="ECO:0007669"/>
    <property type="project" value="InterPro"/>
</dbReference>
<dbReference type="InterPro" id="IPR020449">
    <property type="entry name" value="Tscrpt_reg_AraC-type_HTH"/>
</dbReference>
<dbReference type="PANTHER" id="PTHR43280">
    <property type="entry name" value="ARAC-FAMILY TRANSCRIPTIONAL REGULATOR"/>
    <property type="match status" value="1"/>
</dbReference>
<keyword evidence="2" id="KW-0238">DNA-binding</keyword>
<evidence type="ECO:0000256" key="3">
    <source>
        <dbReference type="ARBA" id="ARBA00023163"/>
    </source>
</evidence>